<evidence type="ECO:0000313" key="3">
    <source>
        <dbReference type="Proteomes" id="UP001054252"/>
    </source>
</evidence>
<keyword evidence="3" id="KW-1185">Reference proteome</keyword>
<dbReference type="AlphaFoldDB" id="A0AAV5JDN1"/>
<reference evidence="2 3" key="1">
    <citation type="journal article" date="2021" name="Commun. Biol.">
        <title>The genome of Shorea leprosula (Dipterocarpaceae) highlights the ecological relevance of drought in aseasonal tropical rainforests.</title>
        <authorList>
            <person name="Ng K.K.S."/>
            <person name="Kobayashi M.J."/>
            <person name="Fawcett J.A."/>
            <person name="Hatakeyama M."/>
            <person name="Paape T."/>
            <person name="Ng C.H."/>
            <person name="Ang C.C."/>
            <person name="Tnah L.H."/>
            <person name="Lee C.T."/>
            <person name="Nishiyama T."/>
            <person name="Sese J."/>
            <person name="O'Brien M.J."/>
            <person name="Copetti D."/>
            <person name="Mohd Noor M.I."/>
            <person name="Ong R.C."/>
            <person name="Putra M."/>
            <person name="Sireger I.Z."/>
            <person name="Indrioko S."/>
            <person name="Kosugi Y."/>
            <person name="Izuno A."/>
            <person name="Isagi Y."/>
            <person name="Lee S.L."/>
            <person name="Shimizu K.K."/>
        </authorList>
    </citation>
    <scope>NUCLEOTIDE SEQUENCE [LARGE SCALE GENOMIC DNA]</scope>
    <source>
        <strain evidence="2">214</strain>
    </source>
</reference>
<feature type="region of interest" description="Disordered" evidence="1">
    <location>
        <begin position="1"/>
        <end position="20"/>
    </location>
</feature>
<feature type="region of interest" description="Disordered" evidence="1">
    <location>
        <begin position="49"/>
        <end position="76"/>
    </location>
</feature>
<organism evidence="2 3">
    <name type="scientific">Rubroshorea leprosula</name>
    <dbReference type="NCBI Taxonomy" id="152421"/>
    <lineage>
        <taxon>Eukaryota</taxon>
        <taxon>Viridiplantae</taxon>
        <taxon>Streptophyta</taxon>
        <taxon>Embryophyta</taxon>
        <taxon>Tracheophyta</taxon>
        <taxon>Spermatophyta</taxon>
        <taxon>Magnoliopsida</taxon>
        <taxon>eudicotyledons</taxon>
        <taxon>Gunneridae</taxon>
        <taxon>Pentapetalae</taxon>
        <taxon>rosids</taxon>
        <taxon>malvids</taxon>
        <taxon>Malvales</taxon>
        <taxon>Dipterocarpaceae</taxon>
        <taxon>Rubroshorea</taxon>
    </lineage>
</organism>
<comment type="caution">
    <text evidence="2">The sequence shown here is derived from an EMBL/GenBank/DDBJ whole genome shotgun (WGS) entry which is preliminary data.</text>
</comment>
<evidence type="ECO:0000256" key="1">
    <source>
        <dbReference type="SAM" id="MobiDB-lite"/>
    </source>
</evidence>
<gene>
    <name evidence="2" type="ORF">SLEP1_g21958</name>
</gene>
<name>A0AAV5JDN1_9ROSI</name>
<evidence type="ECO:0000313" key="2">
    <source>
        <dbReference type="EMBL" id="GKV10618.1"/>
    </source>
</evidence>
<proteinExistence type="predicted"/>
<sequence length="76" mass="7881">MNPLTAAAARGHVVGSSSQEALPPSLWKSLFPNIPSFVCGKSNEFCRPAAPERKSSPSDSNAAAQRHLHGLLLGGG</sequence>
<dbReference type="EMBL" id="BPVZ01000032">
    <property type="protein sequence ID" value="GKV10618.1"/>
    <property type="molecule type" value="Genomic_DNA"/>
</dbReference>
<accession>A0AAV5JDN1</accession>
<protein>
    <submittedName>
        <fullName evidence="2">Uncharacterized protein</fullName>
    </submittedName>
</protein>
<dbReference type="Proteomes" id="UP001054252">
    <property type="component" value="Unassembled WGS sequence"/>
</dbReference>